<dbReference type="Pfam" id="PF18986">
    <property type="entry name" value="DUF5719"/>
    <property type="match status" value="1"/>
</dbReference>
<feature type="compositionally biased region" description="Low complexity" evidence="1">
    <location>
        <begin position="143"/>
        <end position="161"/>
    </location>
</feature>
<evidence type="ECO:0008006" key="4">
    <source>
        <dbReference type="Google" id="ProtNLM"/>
    </source>
</evidence>
<evidence type="ECO:0000313" key="3">
    <source>
        <dbReference type="Proteomes" id="UP000561011"/>
    </source>
</evidence>
<dbReference type="AlphaFoldDB" id="A0A853EV83"/>
<dbReference type="RefSeq" id="WP_179913847.1">
    <property type="nucleotide sequence ID" value="NZ_JACBYE010000034.1"/>
</dbReference>
<evidence type="ECO:0000256" key="1">
    <source>
        <dbReference type="SAM" id="MobiDB-lite"/>
    </source>
</evidence>
<sequence>MSPRTTPERRLRRRSATRAVVASLAVVAVTGSLAAFGDDLWSAGALDVPAGEQVAVEARTATLVCPAPVTLADPGTTGDSEFGSTPVATASTLQVAAFGSATTSVLSPLSTGSAAGPERTVQGADPSAYALLEQSGSAEAVRSTTSAGDGSDTSASASSLTTSGDLRGLAAASCAAPGVDQWLVGGGTELGSSSRLTLANPSRTPATVTLELWGPSGPIDPAGPTTYLVPPGEQVSTLVEGLAAQQRGIVVRASSTGALVTATLQHSVLDGLTARGVDLVVAGEAPATAQTLAGLTVEASEIGDDDVASVRLLAPEGDATATIIVLGADGQRVLRGAQTADLVAGTVTDVSLSGLPAGTYSVVVQSDAPVVAGAVTTQTGKADRDEPLLGTPVDRTWIASQRGSATSPSSVVLPDGTQGTVSLVALPSEVDGSTELADQVPIVYDEESAADAADDAAGDDATEEPTADATAGDPTSWEPSTLGTLEVYGTDGGLIVDQDVELAVGQTTTVDLADLVESSAARGDDDTEIGAVRFVPDPQASTVAAWVLTARASGVTGAISTLLPTVPSAAQDAIVVRRSPTVGLPRE</sequence>
<accession>A0A853EV83</accession>
<protein>
    <recommendedName>
        <fullName evidence="4">Large extracellular alpha-helical protein</fullName>
    </recommendedName>
</protein>
<dbReference type="EMBL" id="JACBYE010000034">
    <property type="protein sequence ID" value="NYS94457.1"/>
    <property type="molecule type" value="Genomic_DNA"/>
</dbReference>
<organism evidence="2 3">
    <name type="scientific">Sanguibacter inulinus</name>
    <dbReference type="NCBI Taxonomy" id="60922"/>
    <lineage>
        <taxon>Bacteria</taxon>
        <taxon>Bacillati</taxon>
        <taxon>Actinomycetota</taxon>
        <taxon>Actinomycetes</taxon>
        <taxon>Micrococcales</taxon>
        <taxon>Sanguibacteraceae</taxon>
        <taxon>Sanguibacter</taxon>
    </lineage>
</organism>
<dbReference type="InterPro" id="IPR043777">
    <property type="entry name" value="DUF5719"/>
</dbReference>
<proteinExistence type="predicted"/>
<comment type="caution">
    <text evidence="2">The sequence shown here is derived from an EMBL/GenBank/DDBJ whole genome shotgun (WGS) entry which is preliminary data.</text>
</comment>
<feature type="region of interest" description="Disordered" evidence="1">
    <location>
        <begin position="449"/>
        <end position="481"/>
    </location>
</feature>
<dbReference type="Proteomes" id="UP000561011">
    <property type="component" value="Unassembled WGS sequence"/>
</dbReference>
<keyword evidence="3" id="KW-1185">Reference proteome</keyword>
<feature type="compositionally biased region" description="Acidic residues" evidence="1">
    <location>
        <begin position="449"/>
        <end position="466"/>
    </location>
</feature>
<reference evidence="2 3" key="1">
    <citation type="submission" date="2020-07" db="EMBL/GenBank/DDBJ databases">
        <title>MOT database genomes.</title>
        <authorList>
            <person name="Joseph S."/>
            <person name="Aduse-Opoku J."/>
            <person name="Hashim A."/>
            <person name="Wade W."/>
            <person name="Curtis M."/>
        </authorList>
    </citation>
    <scope>NUCLEOTIDE SEQUENCE [LARGE SCALE GENOMIC DNA]</scope>
    <source>
        <strain evidence="2 3">DSM 100099</strain>
    </source>
</reference>
<evidence type="ECO:0000313" key="2">
    <source>
        <dbReference type="EMBL" id="NYS94457.1"/>
    </source>
</evidence>
<name>A0A853EV83_9MICO</name>
<feature type="region of interest" description="Disordered" evidence="1">
    <location>
        <begin position="140"/>
        <end position="161"/>
    </location>
</feature>
<gene>
    <name evidence="2" type="ORF">HZZ10_13130</name>
</gene>